<evidence type="ECO:0000313" key="1">
    <source>
        <dbReference type="EMBL" id="QNH80848.1"/>
    </source>
</evidence>
<organism evidence="1 2">
    <name type="scientific">Aeromonas phage D6</name>
    <dbReference type="NCBI Taxonomy" id="2593322"/>
    <lineage>
        <taxon>Viruses</taxon>
        <taxon>Duplodnaviria</taxon>
        <taxon>Heunggongvirae</taxon>
        <taxon>Uroviricota</taxon>
        <taxon>Caudoviricetes</taxon>
        <taxon>Chimalliviridae</taxon>
        <taxon>Ludhianavirus</taxon>
        <taxon>Ludhianavirus D6</taxon>
    </lineage>
</organism>
<reference evidence="1" key="1">
    <citation type="submission" date="2019-06" db="EMBL/GenBank/DDBJ databases">
        <title>Complete genome sequence of Aeromonas hydrophila bacteriophage D6.</title>
        <authorList>
            <person name="Rai S."/>
            <person name="Tyagi A."/>
            <person name="Kumar N."/>
            <person name="Singh N."/>
        </authorList>
    </citation>
    <scope>NUCLEOTIDE SEQUENCE [LARGE SCALE GENOMIC DNA]</scope>
</reference>
<keyword evidence="2" id="KW-1185">Reference proteome</keyword>
<accession>A0A7G7XLK3</accession>
<evidence type="ECO:0000313" key="2">
    <source>
        <dbReference type="Proteomes" id="UP000317575"/>
    </source>
</evidence>
<dbReference type="EMBL" id="MN131137">
    <property type="protein sequence ID" value="QNH80848.1"/>
    <property type="molecule type" value="Genomic_DNA"/>
</dbReference>
<dbReference type="Proteomes" id="UP000317575">
    <property type="component" value="Segment"/>
</dbReference>
<protein>
    <submittedName>
        <fullName evidence="1">Uncharacterized protein</fullName>
    </submittedName>
</protein>
<sequence>MNLYVKTCVSVSTVSNGTVRYAVFYNGRLYTVVSGGRIQITFAQFRYLFFRRVFELGDTLFTHLSQRNFNCWPRRAEDRPITVNREID</sequence>
<gene>
    <name evidence="1" type="ORF">D6_0168</name>
</gene>
<proteinExistence type="predicted"/>
<name>A0A7G7XLK3_9CAUD</name>